<reference evidence="1" key="1">
    <citation type="submission" date="2016-09" db="EMBL/GenBank/DDBJ databases">
        <title>Draft genome of thermotolerant cyanobacterium Desertifilum sp. strain IPPAS B-1220.</title>
        <authorList>
            <person name="Sinetova M.A."/>
            <person name="Bolakhan K."/>
            <person name="Zayadan B.K."/>
            <person name="Mironov K.S."/>
            <person name="Ustinova V."/>
            <person name="Kupriyanova E.V."/>
            <person name="Sidorov R.A."/>
            <person name="Skrypnik A.N."/>
            <person name="Gogoleva N.E."/>
            <person name="Gogolev Y.V."/>
            <person name="Los D.A."/>
        </authorList>
    </citation>
    <scope>NUCLEOTIDE SEQUENCE [LARGE SCALE GENOMIC DNA]</scope>
    <source>
        <strain evidence="1">IPPAS B-1220</strain>
    </source>
</reference>
<dbReference type="OrthoDB" id="535577at2"/>
<organism evidence="1">
    <name type="scientific">Desertifilum tharense IPPAS B-1220</name>
    <dbReference type="NCBI Taxonomy" id="1781255"/>
    <lineage>
        <taxon>Bacteria</taxon>
        <taxon>Bacillati</taxon>
        <taxon>Cyanobacteriota</taxon>
        <taxon>Cyanophyceae</taxon>
        <taxon>Desertifilales</taxon>
        <taxon>Desertifilaceae</taxon>
        <taxon>Desertifilum</taxon>
    </lineage>
</organism>
<sequence>MRFERTFATSGLAAIAIPALIVMIPLNAIAQSIEGQGTLSLQGRPDREIVRASMTTDAENRTEMAFLLSDGNTIRFTGRYQGQTDSTQLGVTAIRLTHSGNADASGIVRVTYVEGSISKIEGEGLLDSQVFRFSFNRAVPTSSNGVENALGRGILQIQDRSPLAITYASVLTYTDSRTEITLQLSNGNIIRLSGESPEQAPNSPPNLLPVVLTHSGDADASGILNITYLEDSVQSISGRGSLDGQTFTLNYTLGTPSP</sequence>
<comment type="caution">
    <text evidence="1">The sequence shown here is derived from an EMBL/GenBank/DDBJ whole genome shotgun (WGS) entry which is preliminary data.</text>
</comment>
<dbReference type="RefSeq" id="WP_069967427.1">
    <property type="nucleotide sequence ID" value="NZ_CM124774.1"/>
</dbReference>
<gene>
    <name evidence="1" type="ORF">BH720_11890</name>
</gene>
<protein>
    <submittedName>
        <fullName evidence="1">Uncharacterized protein</fullName>
    </submittedName>
</protein>
<dbReference type="EMBL" id="MJGC01000058">
    <property type="protein sequence ID" value="OEJ74918.1"/>
    <property type="molecule type" value="Genomic_DNA"/>
</dbReference>
<evidence type="ECO:0000313" key="1">
    <source>
        <dbReference type="EMBL" id="OEJ74918.1"/>
    </source>
</evidence>
<dbReference type="AlphaFoldDB" id="A0A1E5QJX8"/>
<name>A0A1E5QJX8_9CYAN</name>
<proteinExistence type="predicted"/>
<dbReference type="STRING" id="1781255.BH720_11890"/>
<accession>A0A1E5QJX8</accession>